<sequence>MSFNRILVKRLLGTVVTPSGRLISISAATENDDWRRPDWLAEKMKPDLEKAVPANEHVLPPDTVEVCAREGDHDSASDKRSHITAVAYNNKGEARTVHLATQRK</sequence>
<proteinExistence type="predicted"/>
<protein>
    <submittedName>
        <fullName evidence="1">28957932-2365-4f9b-955b-6c10678d80af</fullName>
    </submittedName>
</protein>
<accession>A0A3S4C8S1</accession>
<dbReference type="AlphaFoldDB" id="A0A3S4C8S1"/>
<dbReference type="Proteomes" id="UP000289323">
    <property type="component" value="Unassembled WGS sequence"/>
</dbReference>
<evidence type="ECO:0000313" key="1">
    <source>
        <dbReference type="EMBL" id="SPQ24304.1"/>
    </source>
</evidence>
<evidence type="ECO:0000313" key="2">
    <source>
        <dbReference type="Proteomes" id="UP000289323"/>
    </source>
</evidence>
<reference evidence="1 2" key="1">
    <citation type="submission" date="2018-04" db="EMBL/GenBank/DDBJ databases">
        <authorList>
            <person name="Huttner S."/>
            <person name="Dainat J."/>
        </authorList>
    </citation>
    <scope>NUCLEOTIDE SEQUENCE [LARGE SCALE GENOMIC DNA]</scope>
</reference>
<name>A0A3S4C8S1_9PEZI</name>
<gene>
    <name evidence="1" type="ORF">TT172_LOCUS6723</name>
</gene>
<dbReference type="EMBL" id="OUUZ01000013">
    <property type="protein sequence ID" value="SPQ24304.1"/>
    <property type="molecule type" value="Genomic_DNA"/>
</dbReference>
<organism evidence="1 2">
    <name type="scientific">Thermothielavioides terrestris</name>
    <dbReference type="NCBI Taxonomy" id="2587410"/>
    <lineage>
        <taxon>Eukaryota</taxon>
        <taxon>Fungi</taxon>
        <taxon>Dikarya</taxon>
        <taxon>Ascomycota</taxon>
        <taxon>Pezizomycotina</taxon>
        <taxon>Sordariomycetes</taxon>
        <taxon>Sordariomycetidae</taxon>
        <taxon>Sordariales</taxon>
        <taxon>Chaetomiaceae</taxon>
        <taxon>Thermothielavioides</taxon>
    </lineage>
</organism>